<accession>A0AAD4KRW7</accession>
<dbReference type="GO" id="GO:0006516">
    <property type="term" value="P:glycoprotein catabolic process"/>
    <property type="evidence" value="ECO:0007669"/>
    <property type="project" value="TreeGrafter"/>
</dbReference>
<dbReference type="Pfam" id="PF22666">
    <property type="entry name" value="Glyco_hydro_2_N2"/>
    <property type="match status" value="1"/>
</dbReference>
<evidence type="ECO:0000256" key="1">
    <source>
        <dbReference type="ARBA" id="ARBA00000829"/>
    </source>
</evidence>
<dbReference type="EC" id="3.2.1.25" evidence="3"/>
<dbReference type="PANTHER" id="PTHR43730">
    <property type="entry name" value="BETA-MANNOSIDASE"/>
    <property type="match status" value="1"/>
</dbReference>
<keyword evidence="6" id="KW-0326">Glycosidase</keyword>
<sequence length="842" mass="97441">MSLFTSIDLTTGWEFKRSNDTSLQAWRQVDKLPTVVHLDLMRYNLIPDPFRDLNESKVQWVGEESWSYRCSFTPSPKDDADRVALLFEGLDTFAHVKLNGTDILQSNNMFISHHIDVTSLLNFSGKNILEIDFESALLKARDIRREHPEHNYIGHLGEVERLGVRKAPYHWGWDWGPKLMTAGPWRPIRLQKYSSRIEDIWLDYTLDEALKHCEGTIFARVDGCVGDEIRLALRNQEGDVLFEKRLPVHPEGHVQAEFALQNVALWYPHGYGSQSLYYIDGEVFTNDKAVHLLARRVGFRRAELIQEADIYGKAFYFRVNGIDIFAGGNCWIPADSCIPRLSAERYRQWIRLMVEGNQIMTRVWGGGIYEEDIFYDTCDELGILVWQDFMFACGSYPVFPSYLQSVESEARANVRRLRHHPSIIIYAGGNENYYIQETYGLSYDYEGDKDPQSWLKSTFPSRYIYEHLLPRVVSEESSSVVYRPDSPWGDGKPILDPSVGDIHQWEVWHGIMRPYQTYEQIGGRFNSEFGMEAFPHMSTIMRFVSDPKEMYSQSLTMDFHNKARGYERRLGGYILENFRVSTTDFKYWVYLTQLVQSEAMNYAYRGWRRHWGKPSARRSGGALVWQLNDCWPTISWAVVDHYLVKKPAFYSIKRSMEPLSVNVLRKHQDWTAGHACPALVSHYDIWVASSKTTMVKEAVLEVRFISIRTGLDSFPPQKHAVRVQPNSTTTVCQGIPIQNPAGHDTFVICAKLVVDSQVISRHADWPQPYKYLSFDDDRGLVIRFEDDYRHKLRVSASKPVKGLVFSERPGLNFSDNGFDVIPGEEYSIEVRGLQENELLEYI</sequence>
<dbReference type="Pfam" id="PF00703">
    <property type="entry name" value="Glyco_hydro_2"/>
    <property type="match status" value="1"/>
</dbReference>
<dbReference type="SUPFAM" id="SSF51445">
    <property type="entry name" value="(Trans)glycosidases"/>
    <property type="match status" value="1"/>
</dbReference>
<evidence type="ECO:0000313" key="15">
    <source>
        <dbReference type="Proteomes" id="UP001201262"/>
    </source>
</evidence>
<dbReference type="RefSeq" id="XP_046072184.1">
    <property type="nucleotide sequence ID" value="XM_046221795.1"/>
</dbReference>
<dbReference type="Gene3D" id="3.20.20.80">
    <property type="entry name" value="Glycosidases"/>
    <property type="match status" value="1"/>
</dbReference>
<dbReference type="SUPFAM" id="SSF49785">
    <property type="entry name" value="Galactose-binding domain-like"/>
    <property type="match status" value="1"/>
</dbReference>
<dbReference type="EMBL" id="JAJTJA010000006">
    <property type="protein sequence ID" value="KAH8697483.1"/>
    <property type="molecule type" value="Genomic_DNA"/>
</dbReference>
<dbReference type="InterPro" id="IPR036156">
    <property type="entry name" value="Beta-gal/glucu_dom_sf"/>
</dbReference>
<feature type="domain" description="Mannosidase Ig/CBM-like" evidence="12">
    <location>
        <begin position="682"/>
        <end position="771"/>
    </location>
</feature>
<dbReference type="Gene3D" id="2.60.40.10">
    <property type="entry name" value="Immunoglobulins"/>
    <property type="match status" value="2"/>
</dbReference>
<evidence type="ECO:0000259" key="11">
    <source>
        <dbReference type="Pfam" id="PF00703"/>
    </source>
</evidence>
<name>A0AAD4KRW7_9EURO</name>
<dbReference type="Pfam" id="PF17786">
    <property type="entry name" value="Mannosidase_ig"/>
    <property type="match status" value="1"/>
</dbReference>
<dbReference type="InterPro" id="IPR008979">
    <property type="entry name" value="Galactose-bd-like_sf"/>
</dbReference>
<organism evidence="14 15">
    <name type="scientific">Talaromyces proteolyticus</name>
    <dbReference type="NCBI Taxonomy" id="1131652"/>
    <lineage>
        <taxon>Eukaryota</taxon>
        <taxon>Fungi</taxon>
        <taxon>Dikarya</taxon>
        <taxon>Ascomycota</taxon>
        <taxon>Pezizomycotina</taxon>
        <taxon>Eurotiomycetes</taxon>
        <taxon>Eurotiomycetidae</taxon>
        <taxon>Eurotiales</taxon>
        <taxon>Trichocomaceae</taxon>
        <taxon>Talaromyces</taxon>
        <taxon>Talaromyces sect. Bacilispori</taxon>
    </lineage>
</organism>
<evidence type="ECO:0000256" key="3">
    <source>
        <dbReference type="ARBA" id="ARBA00012754"/>
    </source>
</evidence>
<dbReference type="InterPro" id="IPR041447">
    <property type="entry name" value="Mannosidase_ig"/>
</dbReference>
<keyword evidence="15" id="KW-1185">Reference proteome</keyword>
<dbReference type="FunFam" id="3.20.20.80:FF:000050">
    <property type="entry name" value="Beta-mannosidase B"/>
    <property type="match status" value="1"/>
</dbReference>
<evidence type="ECO:0000256" key="8">
    <source>
        <dbReference type="ARBA" id="ARBA00038429"/>
    </source>
</evidence>
<dbReference type="InterPro" id="IPR013783">
    <property type="entry name" value="Ig-like_fold"/>
</dbReference>
<keyword evidence="7" id="KW-0624">Polysaccharide degradation</keyword>
<comment type="caution">
    <text evidence="14">The sequence shown here is derived from an EMBL/GenBank/DDBJ whole genome shotgun (WGS) entry which is preliminary data.</text>
</comment>
<dbReference type="PANTHER" id="PTHR43730:SF1">
    <property type="entry name" value="BETA-MANNOSIDASE"/>
    <property type="match status" value="1"/>
</dbReference>
<dbReference type="GeneID" id="70252082"/>
<keyword evidence="5" id="KW-0119">Carbohydrate metabolism</keyword>
<dbReference type="InterPro" id="IPR050887">
    <property type="entry name" value="Beta-mannosidase_GH2"/>
</dbReference>
<dbReference type="GO" id="GO:0004567">
    <property type="term" value="F:beta-mannosidase activity"/>
    <property type="evidence" value="ECO:0007669"/>
    <property type="project" value="UniProtKB-EC"/>
</dbReference>
<evidence type="ECO:0000259" key="13">
    <source>
        <dbReference type="Pfam" id="PF22666"/>
    </source>
</evidence>
<evidence type="ECO:0000256" key="4">
    <source>
        <dbReference type="ARBA" id="ARBA00022801"/>
    </source>
</evidence>
<evidence type="ECO:0000256" key="7">
    <source>
        <dbReference type="ARBA" id="ARBA00023326"/>
    </source>
</evidence>
<dbReference type="AlphaFoldDB" id="A0AAD4KRW7"/>
<dbReference type="SUPFAM" id="SSF49303">
    <property type="entry name" value="beta-Galactosidase/glucuronidase domain"/>
    <property type="match status" value="2"/>
</dbReference>
<evidence type="ECO:0000256" key="5">
    <source>
        <dbReference type="ARBA" id="ARBA00023277"/>
    </source>
</evidence>
<evidence type="ECO:0000313" key="14">
    <source>
        <dbReference type="EMBL" id="KAH8697483.1"/>
    </source>
</evidence>
<comment type="catalytic activity">
    <reaction evidence="1">
        <text>Hydrolysis of terminal, non-reducing beta-D-mannose residues in beta-D-mannosides.</text>
        <dbReference type="EC" id="3.2.1.25"/>
    </reaction>
</comment>
<reference evidence="14" key="1">
    <citation type="submission" date="2021-12" db="EMBL/GenBank/DDBJ databases">
        <title>Convergent genome expansion in fungi linked to evolution of root-endophyte symbiosis.</title>
        <authorList>
            <consortium name="DOE Joint Genome Institute"/>
            <person name="Ke Y.-H."/>
            <person name="Bonito G."/>
            <person name="Liao H.-L."/>
            <person name="Looney B."/>
            <person name="Rojas-Flechas A."/>
            <person name="Nash J."/>
            <person name="Hameed K."/>
            <person name="Schadt C."/>
            <person name="Martin F."/>
            <person name="Crous P.W."/>
            <person name="Miettinen O."/>
            <person name="Magnuson J.K."/>
            <person name="Labbe J."/>
            <person name="Jacobson D."/>
            <person name="Doktycz M.J."/>
            <person name="Veneault-Fourrey C."/>
            <person name="Kuo A."/>
            <person name="Mondo S."/>
            <person name="Calhoun S."/>
            <person name="Riley R."/>
            <person name="Ohm R."/>
            <person name="LaButti K."/>
            <person name="Andreopoulos B."/>
            <person name="Pangilinan J."/>
            <person name="Nolan M."/>
            <person name="Tritt A."/>
            <person name="Clum A."/>
            <person name="Lipzen A."/>
            <person name="Daum C."/>
            <person name="Barry K."/>
            <person name="Grigoriev I.V."/>
            <person name="Vilgalys R."/>
        </authorList>
    </citation>
    <scope>NUCLEOTIDE SEQUENCE</scope>
    <source>
        <strain evidence="14">PMI_201</strain>
    </source>
</reference>
<comment type="pathway">
    <text evidence="2">Glycan metabolism; N-glycan degradation.</text>
</comment>
<dbReference type="GO" id="GO:0000272">
    <property type="term" value="P:polysaccharide catabolic process"/>
    <property type="evidence" value="ECO:0007669"/>
    <property type="project" value="UniProtKB-KW"/>
</dbReference>
<evidence type="ECO:0000256" key="10">
    <source>
        <dbReference type="ARBA" id="ARBA00041614"/>
    </source>
</evidence>
<proteinExistence type="inferred from homology"/>
<evidence type="ECO:0000256" key="2">
    <source>
        <dbReference type="ARBA" id="ARBA00004740"/>
    </source>
</evidence>
<dbReference type="InterPro" id="IPR054593">
    <property type="entry name" value="Beta-mannosidase-like_N2"/>
</dbReference>
<dbReference type="InterPro" id="IPR017853">
    <property type="entry name" value="GH"/>
</dbReference>
<evidence type="ECO:0000256" key="6">
    <source>
        <dbReference type="ARBA" id="ARBA00023295"/>
    </source>
</evidence>
<keyword evidence="4 14" id="KW-0378">Hydrolase</keyword>
<dbReference type="Proteomes" id="UP001201262">
    <property type="component" value="Unassembled WGS sequence"/>
</dbReference>
<dbReference type="FunFam" id="2.60.120.260:FF:000118">
    <property type="entry name" value="Beta-mannosidase B"/>
    <property type="match status" value="1"/>
</dbReference>
<evidence type="ECO:0000256" key="9">
    <source>
        <dbReference type="ARBA" id="ARBA00041069"/>
    </source>
</evidence>
<comment type="similarity">
    <text evidence="8">Belongs to the glycosyl hydrolase 2 family. Beta-mannosidase B subfamily.</text>
</comment>
<dbReference type="Gene3D" id="2.60.120.260">
    <property type="entry name" value="Galactose-binding domain-like"/>
    <property type="match status" value="1"/>
</dbReference>
<evidence type="ECO:0000259" key="12">
    <source>
        <dbReference type="Pfam" id="PF17786"/>
    </source>
</evidence>
<feature type="domain" description="Glycoside hydrolase family 2 immunoglobulin-like beta-sandwich" evidence="11">
    <location>
        <begin position="196"/>
        <end position="300"/>
    </location>
</feature>
<protein>
    <recommendedName>
        <fullName evidence="9">Beta-mannosidase B</fullName>
        <ecNumber evidence="3">3.2.1.25</ecNumber>
    </recommendedName>
    <alternativeName>
        <fullName evidence="10">Mannanase B</fullName>
    </alternativeName>
</protein>
<gene>
    <name evidence="14" type="ORF">BGW36DRAFT_450164</name>
</gene>
<dbReference type="InterPro" id="IPR006102">
    <property type="entry name" value="Ig-like_GH2"/>
</dbReference>
<feature type="domain" description="Beta-mannosidase-like galactose-binding" evidence="13">
    <location>
        <begin position="13"/>
        <end position="186"/>
    </location>
</feature>